<keyword evidence="5" id="KW-1185">Reference proteome</keyword>
<dbReference type="PANTHER" id="PTHR43439">
    <property type="entry name" value="PHENYLACETATE-COENZYME A LIGASE"/>
    <property type="match status" value="1"/>
</dbReference>
<evidence type="ECO:0000313" key="4">
    <source>
        <dbReference type="EMBL" id="KAF2094619.1"/>
    </source>
</evidence>
<dbReference type="Gene3D" id="3.40.50.12780">
    <property type="entry name" value="N-terminal domain of ligase-like"/>
    <property type="match status" value="1"/>
</dbReference>
<evidence type="ECO:0000256" key="2">
    <source>
        <dbReference type="ARBA" id="ARBA00022553"/>
    </source>
</evidence>
<proteinExistence type="predicted"/>
<evidence type="ECO:0000256" key="1">
    <source>
        <dbReference type="ARBA" id="ARBA00022450"/>
    </source>
</evidence>
<reference evidence="4" key="1">
    <citation type="journal article" date="2020" name="Stud. Mycol.">
        <title>101 Dothideomycetes genomes: a test case for predicting lifestyles and emergence of pathogens.</title>
        <authorList>
            <person name="Haridas S."/>
            <person name="Albert R."/>
            <person name="Binder M."/>
            <person name="Bloem J."/>
            <person name="Labutti K."/>
            <person name="Salamov A."/>
            <person name="Andreopoulos B."/>
            <person name="Baker S."/>
            <person name="Barry K."/>
            <person name="Bills G."/>
            <person name="Bluhm B."/>
            <person name="Cannon C."/>
            <person name="Castanera R."/>
            <person name="Culley D."/>
            <person name="Daum C."/>
            <person name="Ezra D."/>
            <person name="Gonzalez J."/>
            <person name="Henrissat B."/>
            <person name="Kuo A."/>
            <person name="Liang C."/>
            <person name="Lipzen A."/>
            <person name="Lutzoni F."/>
            <person name="Magnuson J."/>
            <person name="Mondo S."/>
            <person name="Nolan M."/>
            <person name="Ohm R."/>
            <person name="Pangilinan J."/>
            <person name="Park H.-J."/>
            <person name="Ramirez L."/>
            <person name="Alfaro M."/>
            <person name="Sun H."/>
            <person name="Tritt A."/>
            <person name="Yoshinaga Y."/>
            <person name="Zwiers L.-H."/>
            <person name="Turgeon B."/>
            <person name="Goodwin S."/>
            <person name="Spatafora J."/>
            <person name="Crous P."/>
            <person name="Grigoriev I."/>
        </authorList>
    </citation>
    <scope>NUCLEOTIDE SEQUENCE</scope>
    <source>
        <strain evidence="4">CBS 133067</strain>
    </source>
</reference>
<dbReference type="InterPro" id="IPR020845">
    <property type="entry name" value="AMP-binding_CS"/>
</dbReference>
<keyword evidence="1" id="KW-0596">Phosphopantetheine</keyword>
<dbReference type="InterPro" id="IPR042099">
    <property type="entry name" value="ANL_N_sf"/>
</dbReference>
<keyword evidence="2" id="KW-0597">Phosphoprotein</keyword>
<gene>
    <name evidence="4" type="ORF">NA57DRAFT_60644</name>
</gene>
<dbReference type="PROSITE" id="PS00455">
    <property type="entry name" value="AMP_BINDING"/>
    <property type="match status" value="1"/>
</dbReference>
<dbReference type="Pfam" id="PF23562">
    <property type="entry name" value="AMP-binding_C_3"/>
    <property type="match status" value="1"/>
</dbReference>
<accession>A0A9P4I676</accession>
<dbReference type="Proteomes" id="UP000799772">
    <property type="component" value="Unassembled WGS sequence"/>
</dbReference>
<organism evidence="4 5">
    <name type="scientific">Rhizodiscina lignyota</name>
    <dbReference type="NCBI Taxonomy" id="1504668"/>
    <lineage>
        <taxon>Eukaryota</taxon>
        <taxon>Fungi</taxon>
        <taxon>Dikarya</taxon>
        <taxon>Ascomycota</taxon>
        <taxon>Pezizomycotina</taxon>
        <taxon>Dothideomycetes</taxon>
        <taxon>Pleosporomycetidae</taxon>
        <taxon>Aulographales</taxon>
        <taxon>Rhizodiscinaceae</taxon>
        <taxon>Rhizodiscina</taxon>
    </lineage>
</organism>
<dbReference type="Pfam" id="PF00501">
    <property type="entry name" value="AMP-binding"/>
    <property type="match status" value="1"/>
</dbReference>
<comment type="caution">
    <text evidence="4">The sequence shown here is derived from an EMBL/GenBank/DDBJ whole genome shotgun (WGS) entry which is preliminary data.</text>
</comment>
<dbReference type="AlphaFoldDB" id="A0A9P4I676"/>
<feature type="domain" description="AMP-dependent synthetase/ligase" evidence="3">
    <location>
        <begin position="18"/>
        <end position="339"/>
    </location>
</feature>
<sequence length="550" mass="61427">MAHPTQIPNVVFPSRVDEIARETPDRPWFSLPIDDNELSKGWRDVSFAQGARAVNRFCEFLEPRIGRSDGSNVVANVTARIDPAPILVCLALLKLGHVGLWSAPRNTEAMHLNLFERTNSNVLLHTKEIPPKAVTGDREMQTFQLPSLADVLDESGPEPKSYPYTKTYDEIKDMPLAIIHTSGSTGMPKPRYLSTEWCNIGTSQGFVPPVDGRATIPSVIMGHHRSYIGVPPWHSAGLLMAGLGATIIGKLIYVCGPALIPPFGDTARQVLKYANVEQTLANPIIVMDMSRSEEDLKLLGTQKWVMFGGGSVDKASGDRVSKYVTLQTFIASTECYCQGLQLMNGPEERDLWDYFHFSPEHKGVEFHEQSPGNYEQVIVRNPENEINAIFSMFPDISEYRTSDLFERHPDPSKSGFYKYVGRTDDLIAFANAAKYSPLAYEEHIMGNKLVRAAVMVGIQRPCAALLIELVDPEMSSEEALEEIWPTVEEANAAAPKHALVRKEMLIIGKKAKPFERASKETVIRGRTLNMYKEEIDAVYSIYGENWQLKN</sequence>
<dbReference type="SUPFAM" id="SSF56801">
    <property type="entry name" value="Acetyl-CoA synthetase-like"/>
    <property type="match status" value="1"/>
</dbReference>
<name>A0A9P4I676_9PEZI</name>
<dbReference type="InterPro" id="IPR051414">
    <property type="entry name" value="Adenylate-forming_Reductase"/>
</dbReference>
<evidence type="ECO:0000313" key="5">
    <source>
        <dbReference type="Proteomes" id="UP000799772"/>
    </source>
</evidence>
<dbReference type="InterPro" id="IPR000873">
    <property type="entry name" value="AMP-dep_synth/lig_dom"/>
</dbReference>
<dbReference type="EMBL" id="ML978134">
    <property type="protein sequence ID" value="KAF2094619.1"/>
    <property type="molecule type" value="Genomic_DNA"/>
</dbReference>
<dbReference type="OrthoDB" id="429813at2759"/>
<protein>
    <submittedName>
        <fullName evidence="4">Acetyl-CoA synthetase-like protein</fullName>
    </submittedName>
</protein>
<dbReference type="PANTHER" id="PTHR43439:SF2">
    <property type="entry name" value="ENZYME, PUTATIVE (JCVI)-RELATED"/>
    <property type="match status" value="1"/>
</dbReference>
<evidence type="ECO:0000259" key="3">
    <source>
        <dbReference type="Pfam" id="PF00501"/>
    </source>
</evidence>